<evidence type="ECO:0000313" key="1">
    <source>
        <dbReference type="EMBL" id="PQO34783.1"/>
    </source>
</evidence>
<dbReference type="RefSeq" id="WP_105330513.1">
    <property type="nucleotide sequence ID" value="NZ_PUHY01000010.1"/>
</dbReference>
<dbReference type="AlphaFoldDB" id="A0A2S8FRH8"/>
<dbReference type="EMBL" id="PUHY01000010">
    <property type="protein sequence ID" value="PQO34783.1"/>
    <property type="molecule type" value="Genomic_DNA"/>
</dbReference>
<name>A0A2S8FRH8_9BACT</name>
<dbReference type="Pfam" id="PF18849">
    <property type="entry name" value="baeRF_family7"/>
    <property type="match status" value="1"/>
</dbReference>
<evidence type="ECO:0000313" key="2">
    <source>
        <dbReference type="Proteomes" id="UP000238322"/>
    </source>
</evidence>
<comment type="caution">
    <text evidence="1">The sequence shown here is derived from an EMBL/GenBank/DDBJ whole genome shotgun (WGS) entry which is preliminary data.</text>
</comment>
<dbReference type="Proteomes" id="UP000238322">
    <property type="component" value="Unassembled WGS sequence"/>
</dbReference>
<sequence>MNPQMIQSLVNEPSDVCVSLYMPMFRFGREVQQNEIRFRNLLKDAEQLLTQDEATTEESRKAVLSQLEEFRLDTNHDAWKHPRAGLALFATPDSLEVFPMGYVMGEQVHVGERFYLRPLLPALHGDGSFVVLAVSQKHVRLFEGNRDSLEERFPEDLPDNLKDALNIDDYITSIQHFSYSSGNNVDTMYHGQGAGEDDHKANILQFFHRIDGPLSEYLEGRDDPLIFAGVDYLFPIFKEVSSYKHLLAEAVEGNFDDASIEEIHSKALTIVEPHFQQETTEAIESYQDAYGRNCATEDLDTILQAAQMGAVDTLLIREKTPVWGHLDSDGHVQRDEAPSEVSLDLLDEAAVETLDKGGDVYVVRTEDFPSEKSSAVAKLRFAIEATTSS</sequence>
<protein>
    <submittedName>
        <fullName evidence="1">Uncharacterized protein</fullName>
    </submittedName>
</protein>
<proteinExistence type="predicted"/>
<dbReference type="InterPro" id="IPR040837">
    <property type="entry name" value="Bact_RF_family7"/>
</dbReference>
<accession>A0A2S8FRH8</accession>
<dbReference type="OrthoDB" id="4393931at2"/>
<gene>
    <name evidence="1" type="ORF">C5Y83_14895</name>
</gene>
<organism evidence="1 2">
    <name type="scientific">Blastopirellula marina</name>
    <dbReference type="NCBI Taxonomy" id="124"/>
    <lineage>
        <taxon>Bacteria</taxon>
        <taxon>Pseudomonadati</taxon>
        <taxon>Planctomycetota</taxon>
        <taxon>Planctomycetia</taxon>
        <taxon>Pirellulales</taxon>
        <taxon>Pirellulaceae</taxon>
        <taxon>Blastopirellula</taxon>
    </lineage>
</organism>
<reference evidence="1 2" key="1">
    <citation type="submission" date="2018-02" db="EMBL/GenBank/DDBJ databases">
        <title>Comparative genomes isolates from brazilian mangrove.</title>
        <authorList>
            <person name="Araujo J.E."/>
            <person name="Taketani R.G."/>
            <person name="Silva M.C.P."/>
            <person name="Loureco M.V."/>
            <person name="Andreote F.D."/>
        </authorList>
    </citation>
    <scope>NUCLEOTIDE SEQUENCE [LARGE SCALE GENOMIC DNA]</scope>
    <source>
        <strain evidence="1 2">Hex-1 MGV</strain>
    </source>
</reference>